<gene>
    <name evidence="2" type="ORF">P7D78_15300</name>
</gene>
<feature type="transmembrane region" description="Helical" evidence="1">
    <location>
        <begin position="124"/>
        <end position="144"/>
    </location>
</feature>
<evidence type="ECO:0000313" key="2">
    <source>
        <dbReference type="EMBL" id="MDT2539502.1"/>
    </source>
</evidence>
<accession>A0AAW8T4S4</accession>
<keyword evidence="1" id="KW-1133">Transmembrane helix</keyword>
<feature type="transmembrane region" description="Helical" evidence="1">
    <location>
        <begin position="43"/>
        <end position="71"/>
    </location>
</feature>
<dbReference type="RefSeq" id="WP_010746425.1">
    <property type="nucleotide sequence ID" value="NZ_BAAAXM010000005.1"/>
</dbReference>
<sequence>MIALKSLRVKRNVLLGYWVLMPVLFYFYLFLVSFNQQVTIQQLILQIPGLTLGLLLSFLMLFQAACLYFISSQNEKNHFVEKRFLAFSLVQQMLTGNIIGAALCFFYNRKIVVEKQPISRNTMFIFYFAIGFISLITAIILFIAMRTKGG</sequence>
<dbReference type="Proteomes" id="UP001249240">
    <property type="component" value="Unassembled WGS sequence"/>
</dbReference>
<dbReference type="AlphaFoldDB" id="A0AAW8T4S4"/>
<name>A0AAW8T4S4_9ENTE</name>
<protein>
    <submittedName>
        <fullName evidence="2">Uncharacterized protein</fullName>
    </submittedName>
</protein>
<proteinExistence type="predicted"/>
<dbReference type="EMBL" id="JARPXM010000018">
    <property type="protein sequence ID" value="MDT2539502.1"/>
    <property type="molecule type" value="Genomic_DNA"/>
</dbReference>
<evidence type="ECO:0000313" key="3">
    <source>
        <dbReference type="Proteomes" id="UP001249240"/>
    </source>
</evidence>
<keyword evidence="1" id="KW-0472">Membrane</keyword>
<comment type="caution">
    <text evidence="2">The sequence shown here is derived from an EMBL/GenBank/DDBJ whole genome shotgun (WGS) entry which is preliminary data.</text>
</comment>
<feature type="transmembrane region" description="Helical" evidence="1">
    <location>
        <begin position="12"/>
        <end position="31"/>
    </location>
</feature>
<organism evidence="2 3">
    <name type="scientific">Enterococcus raffinosus</name>
    <dbReference type="NCBI Taxonomy" id="71452"/>
    <lineage>
        <taxon>Bacteria</taxon>
        <taxon>Bacillati</taxon>
        <taxon>Bacillota</taxon>
        <taxon>Bacilli</taxon>
        <taxon>Lactobacillales</taxon>
        <taxon>Enterococcaceae</taxon>
        <taxon>Enterococcus</taxon>
    </lineage>
</organism>
<feature type="transmembrane region" description="Helical" evidence="1">
    <location>
        <begin position="83"/>
        <end position="108"/>
    </location>
</feature>
<evidence type="ECO:0000256" key="1">
    <source>
        <dbReference type="SAM" id="Phobius"/>
    </source>
</evidence>
<keyword evidence="1" id="KW-0812">Transmembrane</keyword>
<reference evidence="2" key="1">
    <citation type="submission" date="2023-03" db="EMBL/GenBank/DDBJ databases">
        <authorList>
            <person name="Shen W."/>
            <person name="Cai J."/>
        </authorList>
    </citation>
    <scope>NUCLEOTIDE SEQUENCE</scope>
    <source>
        <strain evidence="2">B646-2</strain>
    </source>
</reference>